<dbReference type="AlphaFoldDB" id="A0ABD0JP29"/>
<dbReference type="GO" id="GO:0016491">
    <property type="term" value="F:oxidoreductase activity"/>
    <property type="evidence" value="ECO:0007669"/>
    <property type="project" value="UniProtKB-KW"/>
</dbReference>
<protein>
    <recommendedName>
        <fullName evidence="6 16">NADPH:adrenodoxin oxidoreductase, mitochondrial</fullName>
        <ecNumber evidence="5 16">1.18.1.6</ecNumber>
    </recommendedName>
</protein>
<evidence type="ECO:0000256" key="16">
    <source>
        <dbReference type="PIRNR" id="PIRNR000362"/>
    </source>
</evidence>
<evidence type="ECO:0000256" key="4">
    <source>
        <dbReference type="ARBA" id="ARBA00008312"/>
    </source>
</evidence>
<feature type="binding site" evidence="17">
    <location>
        <position position="395"/>
    </location>
    <ligand>
        <name>FAD</name>
        <dbReference type="ChEBI" id="CHEBI:57692"/>
    </ligand>
</feature>
<dbReference type="InterPro" id="IPR036188">
    <property type="entry name" value="FAD/NAD-bd_sf"/>
</dbReference>
<keyword evidence="10 16" id="KW-0521">NADP</keyword>
<dbReference type="GO" id="GO:0005739">
    <property type="term" value="C:mitochondrion"/>
    <property type="evidence" value="ECO:0007669"/>
    <property type="project" value="UniProtKB-SubCell"/>
</dbReference>
<keyword evidence="7" id="KW-0813">Transport</keyword>
<organism evidence="20 21">
    <name type="scientific">Batillaria attramentaria</name>
    <dbReference type="NCBI Taxonomy" id="370345"/>
    <lineage>
        <taxon>Eukaryota</taxon>
        <taxon>Metazoa</taxon>
        <taxon>Spiralia</taxon>
        <taxon>Lophotrochozoa</taxon>
        <taxon>Mollusca</taxon>
        <taxon>Gastropoda</taxon>
        <taxon>Caenogastropoda</taxon>
        <taxon>Sorbeoconcha</taxon>
        <taxon>Cerithioidea</taxon>
        <taxon>Batillariidae</taxon>
        <taxon>Batillaria</taxon>
    </lineage>
</organism>
<evidence type="ECO:0000256" key="8">
    <source>
        <dbReference type="ARBA" id="ARBA00022630"/>
    </source>
</evidence>
<dbReference type="PRINTS" id="PR00419">
    <property type="entry name" value="ADXRDTASE"/>
</dbReference>
<comment type="similarity">
    <text evidence="4 16">Belongs to the ferredoxin--NADP reductase type 1 family.</text>
</comment>
<dbReference type="Gene3D" id="3.50.50.60">
    <property type="entry name" value="FAD/NAD(P)-binding domain"/>
    <property type="match status" value="1"/>
</dbReference>
<reference evidence="20 21" key="1">
    <citation type="journal article" date="2023" name="Sci. Data">
        <title>Genome assembly of the Korean intertidal mud-creeper Batillaria attramentaria.</title>
        <authorList>
            <person name="Patra A.K."/>
            <person name="Ho P.T."/>
            <person name="Jun S."/>
            <person name="Lee S.J."/>
            <person name="Kim Y."/>
            <person name="Won Y.J."/>
        </authorList>
    </citation>
    <scope>NUCLEOTIDE SEQUENCE [LARGE SCALE GENOMIC DNA]</scope>
    <source>
        <strain evidence="20">Wonlab-2016</strain>
    </source>
</reference>
<feature type="binding site" evidence="18">
    <location>
        <begin position="225"/>
        <end position="226"/>
    </location>
    <ligand>
        <name>NADP(+)</name>
        <dbReference type="ChEBI" id="CHEBI:58349"/>
    </ligand>
</feature>
<keyword evidence="9 16" id="KW-0274">FAD</keyword>
<dbReference type="Pfam" id="PF07992">
    <property type="entry name" value="Pyr_redox_2"/>
    <property type="match status" value="1"/>
</dbReference>
<comment type="subcellular location">
    <subcellularLocation>
        <location evidence="2 16">Mitochondrion</location>
    </subcellularLocation>
</comment>
<dbReference type="InterPro" id="IPR023753">
    <property type="entry name" value="FAD/NAD-binding_dom"/>
</dbReference>
<dbReference type="EMBL" id="JACVVK020000366">
    <property type="protein sequence ID" value="KAK7476766.1"/>
    <property type="molecule type" value="Genomic_DNA"/>
</dbReference>
<evidence type="ECO:0000256" key="2">
    <source>
        <dbReference type="ARBA" id="ARBA00004173"/>
    </source>
</evidence>
<dbReference type="Proteomes" id="UP001519460">
    <property type="component" value="Unassembled WGS sequence"/>
</dbReference>
<evidence type="ECO:0000313" key="20">
    <source>
        <dbReference type="EMBL" id="KAK7476766.1"/>
    </source>
</evidence>
<keyword evidence="11" id="KW-0809">Transit peptide</keyword>
<proteinExistence type="inferred from homology"/>
<evidence type="ECO:0000256" key="6">
    <source>
        <dbReference type="ARBA" id="ARBA00016287"/>
    </source>
</evidence>
<feature type="domain" description="FAD/NAD(P)-binding" evidence="19">
    <location>
        <begin position="36"/>
        <end position="192"/>
    </location>
</feature>
<name>A0ABD0JP29_9CAEN</name>
<feature type="binding site" evidence="18">
    <location>
        <begin position="181"/>
        <end position="184"/>
    </location>
    <ligand>
        <name>NADP(+)</name>
        <dbReference type="ChEBI" id="CHEBI:58349"/>
    </ligand>
</feature>
<evidence type="ECO:0000256" key="10">
    <source>
        <dbReference type="ARBA" id="ARBA00022857"/>
    </source>
</evidence>
<feature type="binding site" evidence="18">
    <location>
        <position position="237"/>
    </location>
    <ligand>
        <name>NADP(+)</name>
        <dbReference type="ChEBI" id="CHEBI:58349"/>
    </ligand>
</feature>
<feature type="binding site" evidence="17">
    <location>
        <position position="45"/>
    </location>
    <ligand>
        <name>FAD</name>
        <dbReference type="ChEBI" id="CHEBI:57692"/>
    </ligand>
</feature>
<evidence type="ECO:0000256" key="1">
    <source>
        <dbReference type="ARBA" id="ARBA00001974"/>
    </source>
</evidence>
<accession>A0ABD0JP29</accession>
<evidence type="ECO:0000256" key="12">
    <source>
        <dbReference type="ARBA" id="ARBA00022982"/>
    </source>
</evidence>
<comment type="pathway">
    <text evidence="3">Steroid metabolism; cholesterol metabolism.</text>
</comment>
<feature type="binding site" evidence="17">
    <location>
        <position position="110"/>
    </location>
    <ligand>
        <name>FAD</name>
        <dbReference type="ChEBI" id="CHEBI:57692"/>
    </ligand>
</feature>
<dbReference type="InterPro" id="IPR055275">
    <property type="entry name" value="Ferredox_Rdtase"/>
</dbReference>
<dbReference type="Gene3D" id="3.40.50.720">
    <property type="entry name" value="NAD(P)-binding Rossmann-like Domain"/>
    <property type="match status" value="1"/>
</dbReference>
<comment type="catalytic activity">
    <reaction evidence="15 16">
        <text>2 reduced [adrenodoxin] + NADP(+) + H(+) = 2 oxidized [adrenodoxin] + NADPH</text>
        <dbReference type="Rhea" id="RHEA:42312"/>
        <dbReference type="Rhea" id="RHEA-COMP:9998"/>
        <dbReference type="Rhea" id="RHEA-COMP:9999"/>
        <dbReference type="ChEBI" id="CHEBI:15378"/>
        <dbReference type="ChEBI" id="CHEBI:33737"/>
        <dbReference type="ChEBI" id="CHEBI:33738"/>
        <dbReference type="ChEBI" id="CHEBI:57783"/>
        <dbReference type="ChEBI" id="CHEBI:58349"/>
        <dbReference type="EC" id="1.18.1.6"/>
    </reaction>
</comment>
<dbReference type="FunFam" id="3.50.50.60:FF:000036">
    <property type="entry name" value="NADPH:adrenodoxin oxidoreductase, mitochondrial"/>
    <property type="match status" value="1"/>
</dbReference>
<evidence type="ECO:0000256" key="15">
    <source>
        <dbReference type="ARBA" id="ARBA00048933"/>
    </source>
</evidence>
<keyword evidence="13 16" id="KW-0560">Oxidoreductase</keyword>
<evidence type="ECO:0000259" key="19">
    <source>
        <dbReference type="Pfam" id="PF07992"/>
    </source>
</evidence>
<evidence type="ECO:0000256" key="17">
    <source>
        <dbReference type="PIRSR" id="PIRSR000362-1"/>
    </source>
</evidence>
<evidence type="ECO:0000256" key="18">
    <source>
        <dbReference type="PIRSR" id="PIRSR000362-2"/>
    </source>
</evidence>
<keyword evidence="21" id="KW-1185">Reference proteome</keyword>
<dbReference type="EC" id="1.18.1.6" evidence="5 16"/>
<keyword evidence="14 16" id="KW-0496">Mitochondrion</keyword>
<keyword evidence="12" id="KW-0249">Electron transport</keyword>
<gene>
    <name evidence="20" type="ORF">BaRGS_00031993</name>
</gene>
<dbReference type="InterPro" id="IPR021163">
    <property type="entry name" value="Ferredox_Rdtase_adrenod"/>
</dbReference>
<dbReference type="SUPFAM" id="SSF51971">
    <property type="entry name" value="Nucleotide-binding domain"/>
    <property type="match status" value="2"/>
</dbReference>
<evidence type="ECO:0000256" key="13">
    <source>
        <dbReference type="ARBA" id="ARBA00023002"/>
    </source>
</evidence>
<feature type="binding site" evidence="17">
    <location>
        <position position="74"/>
    </location>
    <ligand>
        <name>FAD</name>
        <dbReference type="ChEBI" id="CHEBI:57692"/>
    </ligand>
</feature>
<dbReference type="PANTHER" id="PTHR48467">
    <property type="entry name" value="GLUTAMATE SYNTHASE 1 [NADH], CHLOROPLASTIC-LIKE"/>
    <property type="match status" value="1"/>
</dbReference>
<keyword evidence="8 16" id="KW-0285">Flavoprotein</keyword>
<evidence type="ECO:0000256" key="7">
    <source>
        <dbReference type="ARBA" id="ARBA00022448"/>
    </source>
</evidence>
<evidence type="ECO:0000256" key="11">
    <source>
        <dbReference type="ARBA" id="ARBA00022946"/>
    </source>
</evidence>
<comment type="caution">
    <text evidence="20">The sequence shown here is derived from an EMBL/GenBank/DDBJ whole genome shotgun (WGS) entry which is preliminary data.</text>
</comment>
<sequence length="490" mass="54263">MRAACRRLLTALQWPRARLCCQQCPLSTASNGSPPQVAVIGSGPAGFYTAQALLKGHPSLQVDLYEKLPIPFGLVRFGVAPDHPEVKNCINSFTQTAHNERFHFMGHVEVGKDVSVAELQQAYTAVVLCNGSSNDRRLGIPGEDLPNVLSARSFVGWYNGLPEDKDLVVDLDCDTAVVLGHGNVALDVTRMLLTPIDLLAKTDISQHALEVLSTSNIRKVVVVGRRGPLQVSFTIKELREMINLPRCRTVVRKEDVEDIKDKLDSLPRPRRRLSHLLYTAGAEPPQNYRDAWAEATHEWELRFLRSPVEVIQRSNSAQMEGVRFTVNRLEGTDFAKQKAVPTDEEEEIPCGLVLRSIGYEGVPIDDSVPFDAARGVVPNQNGRVTGRPGLYCSGWIGQGPIFVILGTMNDSFATAKVVLHDIVEGRAINKNAGGREQILPMLQQRGVKPVRFHQWEKVDKVETVLGAERGKPREKITSLQEMLQIAWSPV</sequence>
<dbReference type="PANTHER" id="PTHR48467:SF1">
    <property type="entry name" value="GLUTAMATE SYNTHASE 1 [NADH], CHLOROPLASTIC-LIKE"/>
    <property type="match status" value="1"/>
</dbReference>
<evidence type="ECO:0000313" key="21">
    <source>
        <dbReference type="Proteomes" id="UP001519460"/>
    </source>
</evidence>
<evidence type="ECO:0000256" key="14">
    <source>
        <dbReference type="ARBA" id="ARBA00023128"/>
    </source>
</evidence>
<evidence type="ECO:0000256" key="9">
    <source>
        <dbReference type="ARBA" id="ARBA00022827"/>
    </source>
</evidence>
<dbReference type="PIRSF" id="PIRSF000362">
    <property type="entry name" value="FNR"/>
    <property type="match status" value="1"/>
</dbReference>
<evidence type="ECO:0000256" key="5">
    <source>
        <dbReference type="ARBA" id="ARBA00013219"/>
    </source>
</evidence>
<feature type="binding site" evidence="17">
    <location>
        <position position="66"/>
    </location>
    <ligand>
        <name>FAD</name>
        <dbReference type="ChEBI" id="CHEBI:57692"/>
    </ligand>
</feature>
<evidence type="ECO:0000256" key="3">
    <source>
        <dbReference type="ARBA" id="ARBA00004731"/>
    </source>
</evidence>
<comment type="cofactor">
    <cofactor evidence="1 16 17">
        <name>FAD</name>
        <dbReference type="ChEBI" id="CHEBI:57692"/>
    </cofactor>
</comment>